<dbReference type="EMBL" id="CACRXK020014084">
    <property type="protein sequence ID" value="CAB4026227.1"/>
    <property type="molecule type" value="Genomic_DNA"/>
</dbReference>
<comment type="caution">
    <text evidence="1">The sequence shown here is derived from an EMBL/GenBank/DDBJ whole genome shotgun (WGS) entry which is preliminary data.</text>
</comment>
<name>A0A6S7J6X6_PARCT</name>
<dbReference type="Gene3D" id="1.20.5.340">
    <property type="match status" value="1"/>
</dbReference>
<organism evidence="1 2">
    <name type="scientific">Paramuricea clavata</name>
    <name type="common">Red gorgonian</name>
    <name type="synonym">Violescent sea-whip</name>
    <dbReference type="NCBI Taxonomy" id="317549"/>
    <lineage>
        <taxon>Eukaryota</taxon>
        <taxon>Metazoa</taxon>
        <taxon>Cnidaria</taxon>
        <taxon>Anthozoa</taxon>
        <taxon>Octocorallia</taxon>
        <taxon>Malacalcyonacea</taxon>
        <taxon>Plexauridae</taxon>
        <taxon>Paramuricea</taxon>
    </lineage>
</organism>
<keyword evidence="2" id="KW-1185">Reference proteome</keyword>
<dbReference type="OrthoDB" id="10471066at2759"/>
<accession>A0A6S7J6X6</accession>
<evidence type="ECO:0000313" key="2">
    <source>
        <dbReference type="Proteomes" id="UP001152795"/>
    </source>
</evidence>
<dbReference type="Proteomes" id="UP001152795">
    <property type="component" value="Unassembled WGS sequence"/>
</dbReference>
<sequence length="260" mass="30633">MDLHCLAKKLLERIMTHIKKTENIEQLNVAGHAILEVQDLKDDLIGSKEIAEKMIEGINESVELNIEEISRIERKVSKAEEEIRSLEEKIRILNEDEEDNQKRVARLEGEVFGKDGQIAHLNKKVERHEIKLKKIESALYTGQIAFDFEKDLATYVYPHDKKFGSRKIFTNMKKWLEEKKDTLQGSKANEKWNALQSEFLWSSEHERVFFKLLESRKQFAHPIVDRDAVQWQISDDFTDEEKMRVKDIVNIIERVNELMQ</sequence>
<dbReference type="AlphaFoldDB" id="A0A6S7J6X6"/>
<reference evidence="1" key="1">
    <citation type="submission" date="2020-04" db="EMBL/GenBank/DDBJ databases">
        <authorList>
            <person name="Alioto T."/>
            <person name="Alioto T."/>
            <person name="Gomez Garrido J."/>
        </authorList>
    </citation>
    <scope>NUCLEOTIDE SEQUENCE</scope>
    <source>
        <strain evidence="1">A484AB</strain>
    </source>
</reference>
<protein>
    <submittedName>
        <fullName evidence="1">Uncharacterized protein</fullName>
    </submittedName>
</protein>
<proteinExistence type="predicted"/>
<gene>
    <name evidence="1" type="ORF">PACLA_8A063536</name>
</gene>
<evidence type="ECO:0000313" key="1">
    <source>
        <dbReference type="EMBL" id="CAB4026227.1"/>
    </source>
</evidence>